<proteinExistence type="predicted"/>
<dbReference type="EMBL" id="JARKIE010000069">
    <property type="protein sequence ID" value="KAJ7689861.1"/>
    <property type="molecule type" value="Genomic_DNA"/>
</dbReference>
<keyword evidence="2" id="KW-1185">Reference proteome</keyword>
<evidence type="ECO:0000313" key="1">
    <source>
        <dbReference type="EMBL" id="KAJ7689861.1"/>
    </source>
</evidence>
<name>A0AAD7DEN5_MYCRO</name>
<dbReference type="Proteomes" id="UP001221757">
    <property type="component" value="Unassembled WGS sequence"/>
</dbReference>
<accession>A0AAD7DEN5</accession>
<evidence type="ECO:0000313" key="2">
    <source>
        <dbReference type="Proteomes" id="UP001221757"/>
    </source>
</evidence>
<sequence>IKWSDPRIEHVINWLETKIVDCQKLFSDSSKEAAEEGKKKRVAKGSKSVYYTVMAKAVFSVDHDDKLCDVVQMKLDELRKSIGNLRTRLKTTYKEFNAELGQTGAGLEYSNITLNNDMYNKIGMHLSSTDAAQR</sequence>
<reference evidence="1" key="1">
    <citation type="submission" date="2023-03" db="EMBL/GenBank/DDBJ databases">
        <title>Massive genome expansion in bonnet fungi (Mycena s.s.) driven by repeated elements and novel gene families across ecological guilds.</title>
        <authorList>
            <consortium name="Lawrence Berkeley National Laboratory"/>
            <person name="Harder C.B."/>
            <person name="Miyauchi S."/>
            <person name="Viragh M."/>
            <person name="Kuo A."/>
            <person name="Thoen E."/>
            <person name="Andreopoulos B."/>
            <person name="Lu D."/>
            <person name="Skrede I."/>
            <person name="Drula E."/>
            <person name="Henrissat B."/>
            <person name="Morin E."/>
            <person name="Kohler A."/>
            <person name="Barry K."/>
            <person name="LaButti K."/>
            <person name="Morin E."/>
            <person name="Salamov A."/>
            <person name="Lipzen A."/>
            <person name="Mereny Z."/>
            <person name="Hegedus B."/>
            <person name="Baldrian P."/>
            <person name="Stursova M."/>
            <person name="Weitz H."/>
            <person name="Taylor A."/>
            <person name="Grigoriev I.V."/>
            <person name="Nagy L.G."/>
            <person name="Martin F."/>
            <person name="Kauserud H."/>
        </authorList>
    </citation>
    <scope>NUCLEOTIDE SEQUENCE</scope>
    <source>
        <strain evidence="1">CBHHK067</strain>
    </source>
</reference>
<feature type="non-terminal residue" evidence="1">
    <location>
        <position position="1"/>
    </location>
</feature>
<gene>
    <name evidence="1" type="ORF">B0H17DRAFT_936705</name>
</gene>
<organism evidence="1 2">
    <name type="scientific">Mycena rosella</name>
    <name type="common">Pink bonnet</name>
    <name type="synonym">Agaricus rosellus</name>
    <dbReference type="NCBI Taxonomy" id="1033263"/>
    <lineage>
        <taxon>Eukaryota</taxon>
        <taxon>Fungi</taxon>
        <taxon>Dikarya</taxon>
        <taxon>Basidiomycota</taxon>
        <taxon>Agaricomycotina</taxon>
        <taxon>Agaricomycetes</taxon>
        <taxon>Agaricomycetidae</taxon>
        <taxon>Agaricales</taxon>
        <taxon>Marasmiineae</taxon>
        <taxon>Mycenaceae</taxon>
        <taxon>Mycena</taxon>
    </lineage>
</organism>
<comment type="caution">
    <text evidence="1">The sequence shown here is derived from an EMBL/GenBank/DDBJ whole genome shotgun (WGS) entry which is preliminary data.</text>
</comment>
<dbReference type="AlphaFoldDB" id="A0AAD7DEN5"/>
<protein>
    <submittedName>
        <fullName evidence="1">Uncharacterized protein</fullName>
    </submittedName>
</protein>